<feature type="region of interest" description="Disordered" evidence="4">
    <location>
        <begin position="384"/>
        <end position="408"/>
    </location>
</feature>
<organism evidence="6">
    <name type="scientific">marine sediment metagenome</name>
    <dbReference type="NCBI Taxonomy" id="412755"/>
    <lineage>
        <taxon>unclassified sequences</taxon>
        <taxon>metagenomes</taxon>
        <taxon>ecological metagenomes</taxon>
    </lineage>
</organism>
<dbReference type="AlphaFoldDB" id="A0A0F9K628"/>
<evidence type="ECO:0000256" key="4">
    <source>
        <dbReference type="SAM" id="MobiDB-lite"/>
    </source>
</evidence>
<dbReference type="Pfam" id="PF03160">
    <property type="entry name" value="Calx-beta"/>
    <property type="match status" value="1"/>
</dbReference>
<dbReference type="InterPro" id="IPR003644">
    <property type="entry name" value="Calx_beta"/>
</dbReference>
<comment type="caution">
    <text evidence="6">The sequence shown here is derived from an EMBL/GenBank/DDBJ whole genome shotgun (WGS) entry which is preliminary data.</text>
</comment>
<keyword evidence="1" id="KW-0732">Signal</keyword>
<name>A0A0F9K628_9ZZZZ</name>
<feature type="domain" description="Calx-beta" evidence="5">
    <location>
        <begin position="203"/>
        <end position="302"/>
    </location>
</feature>
<dbReference type="GO" id="GO:0007154">
    <property type="term" value="P:cell communication"/>
    <property type="evidence" value="ECO:0007669"/>
    <property type="project" value="InterPro"/>
</dbReference>
<evidence type="ECO:0000313" key="6">
    <source>
        <dbReference type="EMBL" id="KKM70126.1"/>
    </source>
</evidence>
<keyword evidence="2" id="KW-0677">Repeat</keyword>
<keyword evidence="3" id="KW-0106">Calcium</keyword>
<gene>
    <name evidence="6" type="ORF">LCGC14_1443850</name>
</gene>
<proteinExistence type="predicted"/>
<dbReference type="Gene3D" id="2.60.40.2030">
    <property type="match status" value="1"/>
</dbReference>
<dbReference type="SUPFAM" id="SSF141072">
    <property type="entry name" value="CalX-like"/>
    <property type="match status" value="1"/>
</dbReference>
<sequence length="735" mass="76057">SMNAGGSQSITITAYDQYGNAAAGYEGSKSLTFSGPGTAPDGTAPTVETTAIGTAVSVNFTAGVSDTGAATLIAYKAESISVDVSDGPIGSSGDPSYDLDLAVNPGAANNLAYSQQPTNTVAGSPITPAVTVEVRDQWNNVHTSDNTTSLGIAINSNPLGDGAFSGTTPRTASSGVATFNDLSIDKTGDGYTLDATSGGLTTATSSGFNIIAPPTIQFTSASSSGDEGTTPVNPELMLSAVSGQDVTVDYTLSGTATGGGTDYTLAAGTATITAGSTTTNIILTIVDDPLDEPIETIILTLSNPTNATLGANTVHTYTIIDNDAPLVLIISGTVTNGGSGLSGVVLNGLPGNPATDANGNYSAEVAAGWSGNVTPVKSGYAFSPSSQNYDNVTSNQAGQDYNYGPDWKPPENTEYNMVINGRVYYNAGVSASEGDWTAATGTEGESDARTASQIDAPSSKGGWLGAFATEGERECRGVTLVDSNGYFTLIVFSNVTSGENIAFKNWFLPDGPEYKSQKTLEFIANMVYDGLELHFNSPGFQYINLVSGWNWISFNTLPQNISLDAVFAAVAGSIEQVKTQTRSAIRVNGSWLGDLSDMSGISDGLMYRIKTSAAAILEVEGSAVVYDTPIPLVAGWNWTAYPPQASEQTETAVSSIMTQATQVKSQTQSVVKIGQDLVGDLEQISPGKGYTIWMDEPGTLIYPEGGSLEARGVESETIPSRYVSLDSALASDSRK</sequence>
<evidence type="ECO:0000256" key="1">
    <source>
        <dbReference type="ARBA" id="ARBA00022729"/>
    </source>
</evidence>
<protein>
    <recommendedName>
        <fullName evidence="5">Calx-beta domain-containing protein</fullName>
    </recommendedName>
</protein>
<evidence type="ECO:0000256" key="2">
    <source>
        <dbReference type="ARBA" id="ARBA00022737"/>
    </source>
</evidence>
<accession>A0A0F9K628</accession>
<evidence type="ECO:0000259" key="5">
    <source>
        <dbReference type="SMART" id="SM00237"/>
    </source>
</evidence>
<dbReference type="GO" id="GO:0016020">
    <property type="term" value="C:membrane"/>
    <property type="evidence" value="ECO:0007669"/>
    <property type="project" value="InterPro"/>
</dbReference>
<dbReference type="InterPro" id="IPR038081">
    <property type="entry name" value="CalX-like_sf"/>
</dbReference>
<evidence type="ECO:0000256" key="3">
    <source>
        <dbReference type="ARBA" id="ARBA00022837"/>
    </source>
</evidence>
<dbReference type="EMBL" id="LAZR01009873">
    <property type="protein sequence ID" value="KKM70126.1"/>
    <property type="molecule type" value="Genomic_DNA"/>
</dbReference>
<dbReference type="SMART" id="SM00237">
    <property type="entry name" value="Calx_beta"/>
    <property type="match status" value="1"/>
</dbReference>
<feature type="region of interest" description="Disordered" evidence="4">
    <location>
        <begin position="436"/>
        <end position="455"/>
    </location>
</feature>
<feature type="non-terminal residue" evidence="6">
    <location>
        <position position="1"/>
    </location>
</feature>
<feature type="compositionally biased region" description="Polar residues" evidence="4">
    <location>
        <begin position="384"/>
        <end position="399"/>
    </location>
</feature>
<reference evidence="6" key="1">
    <citation type="journal article" date="2015" name="Nature">
        <title>Complex archaea that bridge the gap between prokaryotes and eukaryotes.</title>
        <authorList>
            <person name="Spang A."/>
            <person name="Saw J.H."/>
            <person name="Jorgensen S.L."/>
            <person name="Zaremba-Niedzwiedzka K."/>
            <person name="Martijn J."/>
            <person name="Lind A.E."/>
            <person name="van Eijk R."/>
            <person name="Schleper C."/>
            <person name="Guy L."/>
            <person name="Ettema T.J."/>
        </authorList>
    </citation>
    <scope>NUCLEOTIDE SEQUENCE</scope>
</reference>